<dbReference type="AlphaFoldDB" id="A0A1M5JT22"/>
<proteinExistence type="predicted"/>
<dbReference type="STRING" id="1346286.SAMN05444362_1287"/>
<protein>
    <submittedName>
        <fullName evidence="2">Uncharacterized protein</fullName>
    </submittedName>
</protein>
<dbReference type="OrthoDB" id="997002at2"/>
<evidence type="ECO:0000313" key="3">
    <source>
        <dbReference type="Proteomes" id="UP000184480"/>
    </source>
</evidence>
<feature type="chain" id="PRO_5009911450" evidence="1">
    <location>
        <begin position="21"/>
        <end position="215"/>
    </location>
</feature>
<dbReference type="RefSeq" id="WP_062185048.1">
    <property type="nucleotide sequence ID" value="NZ_BBXL01000036.1"/>
</dbReference>
<dbReference type="Proteomes" id="UP000184480">
    <property type="component" value="Unassembled WGS sequence"/>
</dbReference>
<keyword evidence="1" id="KW-0732">Signal</keyword>
<dbReference type="EMBL" id="FQUC01000028">
    <property type="protein sequence ID" value="SHG43694.1"/>
    <property type="molecule type" value="Genomic_DNA"/>
</dbReference>
<name>A0A1M5JT22_9BACT</name>
<evidence type="ECO:0000256" key="1">
    <source>
        <dbReference type="SAM" id="SignalP"/>
    </source>
</evidence>
<keyword evidence="3" id="KW-1185">Reference proteome</keyword>
<reference evidence="3" key="1">
    <citation type="submission" date="2016-11" db="EMBL/GenBank/DDBJ databases">
        <authorList>
            <person name="Varghese N."/>
            <person name="Submissions S."/>
        </authorList>
    </citation>
    <scope>NUCLEOTIDE SEQUENCE [LARGE SCALE GENOMIC DNA]</scope>
    <source>
        <strain evidence="3">DSM 27370</strain>
    </source>
</reference>
<accession>A0A1M5JT22</accession>
<sequence>MKRFLLILYFLGIMSLQAQVGINTDMPNTSAALEIVSSEKGILIPRMTSAQRVAMANPAEGLIVYDTTLKCISQNAGTAANPEWICLSGENTQSGSCYMSSIAIDEPAVVTNRFLDLYDEYKRLFCTPTVSNTDAPSAISYTSDKQVCIIPMVCSPGAPPRISYVPSSCDLYYYVSYHDPSRITINSISADGIMDYSVKGKADYDDFFNIIFVVK</sequence>
<organism evidence="2 3">
    <name type="scientific">Dysgonomonas macrotermitis</name>
    <dbReference type="NCBI Taxonomy" id="1346286"/>
    <lineage>
        <taxon>Bacteria</taxon>
        <taxon>Pseudomonadati</taxon>
        <taxon>Bacteroidota</taxon>
        <taxon>Bacteroidia</taxon>
        <taxon>Bacteroidales</taxon>
        <taxon>Dysgonomonadaceae</taxon>
        <taxon>Dysgonomonas</taxon>
    </lineage>
</organism>
<feature type="signal peptide" evidence="1">
    <location>
        <begin position="1"/>
        <end position="20"/>
    </location>
</feature>
<evidence type="ECO:0000313" key="2">
    <source>
        <dbReference type="EMBL" id="SHG43694.1"/>
    </source>
</evidence>
<gene>
    <name evidence="2" type="ORF">SAMN05444362_1287</name>
</gene>